<dbReference type="GO" id="GO:0009986">
    <property type="term" value="C:cell surface"/>
    <property type="evidence" value="ECO:0007669"/>
    <property type="project" value="EnsemblMetazoa"/>
</dbReference>
<comment type="caution">
    <text evidence="2">Lacks conserved residue(s) required for the propagation of feature annotation.</text>
</comment>
<dbReference type="InterPro" id="IPR036055">
    <property type="entry name" value="LDL_receptor-like_sf"/>
</dbReference>
<evidence type="ECO:0000256" key="4">
    <source>
        <dbReference type="SAM" id="SignalP"/>
    </source>
</evidence>
<dbReference type="PhylomeDB" id="B4MR17"/>
<dbReference type="InterPro" id="IPR002172">
    <property type="entry name" value="LDrepeatLR_classA_rpt"/>
</dbReference>
<dbReference type="GO" id="GO:0051124">
    <property type="term" value="P:synaptic assembly at neuromuscular junction"/>
    <property type="evidence" value="ECO:0007669"/>
    <property type="project" value="EnsemblMetazoa"/>
</dbReference>
<feature type="region of interest" description="Disordered" evidence="3">
    <location>
        <begin position="232"/>
        <end position="259"/>
    </location>
</feature>
<dbReference type="GO" id="GO:1900074">
    <property type="term" value="P:negative regulation of neuromuscular synaptic transmission"/>
    <property type="evidence" value="ECO:0007669"/>
    <property type="project" value="EnsemblMetazoa"/>
</dbReference>
<sequence>MFFSLAQTLVCVLLIQGGLYALHLSGNGEKASGLSSSSSSTSSASAISSSSGSNMIGGGLGGVGSTGAISASSNWQPQQHPGGAPPGGGSQHPHPHPHHRSAAAAAFDATTGRLNKELADMAQLERERLMLLGLAKQTAEQTGPAGPPTAGHHGRPIIAGRIQMQPTEDLEAGDDYPSLLQQAARNFMFGSIQKQPPAPPLVGPNSNLDEDYEQLREYGRRPVKYDYGRVVQPMDRERLEPDTETEYEPLHSFGDFDDFSELEPLEPVHLGEDELLRELDAYQYHGLEDEGLPENPYRSLEQQLELNAPDALQQLFEPQSQPETQRDAPAPPKLRTHSPNSNYNIRMQQKWARKRAQGQQQPQLPLQRNIFGQHFKQQQQQQRGKLALANSEATASKHLKASTRSGSISNSQDNEKSTNDGSSQKSHESAAAAAAGAVVGAAAASTLEQEKKEQKEQQQQQQQQQQKDHKEPNHKRSGGSGTAGYAAPPVSHSIASQLMLRTARGQRQYDVPQIECPTAMDGMERFACPTPDLQGRYRCIDDHVLCDGFIDCPEGEDEDRRSCMFYKTTKAHLDVLADALLRWARGR</sequence>
<dbReference type="InterPro" id="IPR023415">
    <property type="entry name" value="LDLR_class-A_CS"/>
</dbReference>
<dbReference type="GO" id="GO:0005615">
    <property type="term" value="C:extracellular space"/>
    <property type="evidence" value="ECO:0007669"/>
    <property type="project" value="EnsemblMetazoa"/>
</dbReference>
<dbReference type="eggNOG" id="ENOG502S2U3">
    <property type="taxonomic scope" value="Eukaryota"/>
</dbReference>
<dbReference type="GO" id="GO:0007411">
    <property type="term" value="P:axon guidance"/>
    <property type="evidence" value="ECO:0007669"/>
    <property type="project" value="EnsemblMetazoa"/>
</dbReference>
<dbReference type="GO" id="GO:0007435">
    <property type="term" value="P:salivary gland morphogenesis"/>
    <property type="evidence" value="ECO:0007669"/>
    <property type="project" value="EnsemblMetazoa"/>
</dbReference>
<dbReference type="SUPFAM" id="SSF57424">
    <property type="entry name" value="LDL receptor-like module"/>
    <property type="match status" value="1"/>
</dbReference>
<keyword evidence="1" id="KW-1015">Disulfide bond</keyword>
<dbReference type="Proteomes" id="UP000007798">
    <property type="component" value="Unassembled WGS sequence"/>
</dbReference>
<dbReference type="PANTHER" id="PTHR21105:SF0">
    <property type="entry name" value="GH16255P"/>
    <property type="match status" value="1"/>
</dbReference>
<dbReference type="GO" id="GO:0042051">
    <property type="term" value="P:compound eye photoreceptor development"/>
    <property type="evidence" value="ECO:0007669"/>
    <property type="project" value="EnsemblMetazoa"/>
</dbReference>
<dbReference type="InParanoid" id="B4MR17"/>
<dbReference type="PANTHER" id="PTHR21105">
    <property type="entry name" value="GH16255P"/>
    <property type="match status" value="1"/>
</dbReference>
<dbReference type="PROSITE" id="PS01209">
    <property type="entry name" value="LDLRA_1"/>
    <property type="match status" value="1"/>
</dbReference>
<dbReference type="CDD" id="cd00112">
    <property type="entry name" value="LDLa"/>
    <property type="match status" value="1"/>
</dbReference>
<feature type="compositionally biased region" description="Polar residues" evidence="3">
    <location>
        <begin position="402"/>
        <end position="412"/>
    </location>
</feature>
<name>B4MR17_DROWI</name>
<feature type="chain" id="PRO_5002818387" evidence="4">
    <location>
        <begin position="22"/>
        <end position="587"/>
    </location>
</feature>
<organism evidence="6">
    <name type="scientific">Drosophila willistoni</name>
    <name type="common">Fruit fly</name>
    <dbReference type="NCBI Taxonomy" id="7260"/>
    <lineage>
        <taxon>Eukaryota</taxon>
        <taxon>Metazoa</taxon>
        <taxon>Ecdysozoa</taxon>
        <taxon>Arthropoda</taxon>
        <taxon>Hexapoda</taxon>
        <taxon>Insecta</taxon>
        <taxon>Pterygota</taxon>
        <taxon>Neoptera</taxon>
        <taxon>Endopterygota</taxon>
        <taxon>Diptera</taxon>
        <taxon>Brachycera</taxon>
        <taxon>Muscomorpha</taxon>
        <taxon>Ephydroidea</taxon>
        <taxon>Drosophilidae</taxon>
        <taxon>Drosophila</taxon>
        <taxon>Sophophora</taxon>
    </lineage>
</organism>
<feature type="compositionally biased region" description="Low complexity" evidence="3">
    <location>
        <begin position="430"/>
        <end position="444"/>
    </location>
</feature>
<feature type="compositionally biased region" description="Gly residues" evidence="3">
    <location>
        <begin position="55"/>
        <end position="65"/>
    </location>
</feature>
<feature type="signal peptide" evidence="4">
    <location>
        <begin position="1"/>
        <end position="21"/>
    </location>
</feature>
<feature type="compositionally biased region" description="Low complexity" evidence="3">
    <location>
        <begin position="31"/>
        <end position="54"/>
    </location>
</feature>
<keyword evidence="4" id="KW-0732">Signal</keyword>
<dbReference type="GO" id="GO:0030297">
    <property type="term" value="F:transmembrane receptor protein tyrosine kinase activator activity"/>
    <property type="evidence" value="ECO:0007669"/>
    <property type="project" value="EnsemblMetazoa"/>
</dbReference>
<protein>
    <submittedName>
        <fullName evidence="5">GK21979</fullName>
    </submittedName>
</protein>
<dbReference type="HOGENOM" id="CLU_464834_0_0_1"/>
<dbReference type="AlphaFoldDB" id="B4MR17"/>
<evidence type="ECO:0000256" key="3">
    <source>
        <dbReference type="SAM" id="MobiDB-lite"/>
    </source>
</evidence>
<feature type="compositionally biased region" description="Low complexity" evidence="3">
    <location>
        <begin position="66"/>
        <end position="82"/>
    </location>
</feature>
<feature type="region of interest" description="Disordered" evidence="3">
    <location>
        <begin position="374"/>
        <end position="488"/>
    </location>
</feature>
<dbReference type="PROSITE" id="PS50068">
    <property type="entry name" value="LDLRA_2"/>
    <property type="match status" value="1"/>
</dbReference>
<dbReference type="STRING" id="7260.B4MR17"/>
<dbReference type="OrthoDB" id="6417936at2759"/>
<dbReference type="GO" id="GO:0061177">
    <property type="term" value="C:type Is terminal bouton"/>
    <property type="evidence" value="ECO:0007669"/>
    <property type="project" value="EnsemblMetazoa"/>
</dbReference>
<dbReference type="GO" id="GO:0043410">
    <property type="term" value="P:positive regulation of MAPK cascade"/>
    <property type="evidence" value="ECO:0007669"/>
    <property type="project" value="EnsemblMetazoa"/>
</dbReference>
<keyword evidence="6" id="KW-1185">Reference proteome</keyword>
<dbReference type="GO" id="GO:0048018">
    <property type="term" value="F:receptor ligand activity"/>
    <property type="evidence" value="ECO:0007669"/>
    <property type="project" value="EnsemblMetazoa"/>
</dbReference>
<dbReference type="GO" id="GO:0061176">
    <property type="term" value="C:type Ib terminal bouton"/>
    <property type="evidence" value="ECO:0007669"/>
    <property type="project" value="EnsemblMetazoa"/>
</dbReference>
<gene>
    <name evidence="5" type="primary">Dwil\GK21979</name>
    <name evidence="5" type="ORF">Dwil_GK21979</name>
</gene>
<reference evidence="5 6" key="1">
    <citation type="journal article" date="2007" name="Nature">
        <title>Evolution of genes and genomes on the Drosophila phylogeny.</title>
        <authorList>
            <consortium name="Drosophila 12 Genomes Consortium"/>
            <person name="Clark A.G."/>
            <person name="Eisen M.B."/>
            <person name="Smith D.R."/>
            <person name="Bergman C.M."/>
            <person name="Oliver B."/>
            <person name="Markow T.A."/>
            <person name="Kaufman T.C."/>
            <person name="Kellis M."/>
            <person name="Gelbart W."/>
            <person name="Iyer V.N."/>
            <person name="Pollard D.A."/>
            <person name="Sackton T.B."/>
            <person name="Larracuente A.M."/>
            <person name="Singh N.D."/>
            <person name="Abad J.P."/>
            <person name="Abt D.N."/>
            <person name="Adryan B."/>
            <person name="Aguade M."/>
            <person name="Akashi H."/>
            <person name="Anderson W.W."/>
            <person name="Aquadro C.F."/>
            <person name="Ardell D.H."/>
            <person name="Arguello R."/>
            <person name="Artieri C.G."/>
            <person name="Barbash D.A."/>
            <person name="Barker D."/>
            <person name="Barsanti P."/>
            <person name="Batterham P."/>
            <person name="Batzoglou S."/>
            <person name="Begun D."/>
            <person name="Bhutkar A."/>
            <person name="Blanco E."/>
            <person name="Bosak S.A."/>
            <person name="Bradley R.K."/>
            <person name="Brand A.D."/>
            <person name="Brent M.R."/>
            <person name="Brooks A.N."/>
            <person name="Brown R.H."/>
            <person name="Butlin R.K."/>
            <person name="Caggese C."/>
            <person name="Calvi B.R."/>
            <person name="Bernardo de Carvalho A."/>
            <person name="Caspi A."/>
            <person name="Castrezana S."/>
            <person name="Celniker S.E."/>
            <person name="Chang J.L."/>
            <person name="Chapple C."/>
            <person name="Chatterji S."/>
            <person name="Chinwalla A."/>
            <person name="Civetta A."/>
            <person name="Clifton S.W."/>
            <person name="Comeron J.M."/>
            <person name="Costello J.C."/>
            <person name="Coyne J.A."/>
            <person name="Daub J."/>
            <person name="David R.G."/>
            <person name="Delcher A.L."/>
            <person name="Delehaunty K."/>
            <person name="Do C.B."/>
            <person name="Ebling H."/>
            <person name="Edwards K."/>
            <person name="Eickbush T."/>
            <person name="Evans J.D."/>
            <person name="Filipski A."/>
            <person name="Findeiss S."/>
            <person name="Freyhult E."/>
            <person name="Fulton L."/>
            <person name="Fulton R."/>
            <person name="Garcia A.C."/>
            <person name="Gardiner A."/>
            <person name="Garfield D.A."/>
            <person name="Garvin B.E."/>
            <person name="Gibson G."/>
            <person name="Gilbert D."/>
            <person name="Gnerre S."/>
            <person name="Godfrey J."/>
            <person name="Good R."/>
            <person name="Gotea V."/>
            <person name="Gravely B."/>
            <person name="Greenberg A.J."/>
            <person name="Griffiths-Jones S."/>
            <person name="Gross S."/>
            <person name="Guigo R."/>
            <person name="Gustafson E.A."/>
            <person name="Haerty W."/>
            <person name="Hahn M.W."/>
            <person name="Halligan D.L."/>
            <person name="Halpern A.L."/>
            <person name="Halter G.M."/>
            <person name="Han M.V."/>
            <person name="Heger A."/>
            <person name="Hillier L."/>
            <person name="Hinrichs A.S."/>
            <person name="Holmes I."/>
            <person name="Hoskins R.A."/>
            <person name="Hubisz M.J."/>
            <person name="Hultmark D."/>
            <person name="Huntley M.A."/>
            <person name="Jaffe D.B."/>
            <person name="Jagadeeshan S."/>
            <person name="Jeck W.R."/>
            <person name="Johnson J."/>
            <person name="Jones C.D."/>
            <person name="Jordan W.C."/>
            <person name="Karpen G.H."/>
            <person name="Kataoka E."/>
            <person name="Keightley P.D."/>
            <person name="Kheradpour P."/>
            <person name="Kirkness E.F."/>
            <person name="Koerich L.B."/>
            <person name="Kristiansen K."/>
            <person name="Kudrna D."/>
            <person name="Kulathinal R.J."/>
            <person name="Kumar S."/>
            <person name="Kwok R."/>
            <person name="Lander E."/>
            <person name="Langley C.H."/>
            <person name="Lapoint R."/>
            <person name="Lazzaro B.P."/>
            <person name="Lee S.J."/>
            <person name="Levesque L."/>
            <person name="Li R."/>
            <person name="Lin C.F."/>
            <person name="Lin M.F."/>
            <person name="Lindblad-Toh K."/>
            <person name="Llopart A."/>
            <person name="Long M."/>
            <person name="Low L."/>
            <person name="Lozovsky E."/>
            <person name="Lu J."/>
            <person name="Luo M."/>
            <person name="Machado C.A."/>
            <person name="Makalowski W."/>
            <person name="Marzo M."/>
            <person name="Matsuda M."/>
            <person name="Matzkin L."/>
            <person name="McAllister B."/>
            <person name="McBride C.S."/>
            <person name="McKernan B."/>
            <person name="McKernan K."/>
            <person name="Mendez-Lago M."/>
            <person name="Minx P."/>
            <person name="Mollenhauer M.U."/>
            <person name="Montooth K."/>
            <person name="Mount S.M."/>
            <person name="Mu X."/>
            <person name="Myers E."/>
            <person name="Negre B."/>
            <person name="Newfeld S."/>
            <person name="Nielsen R."/>
            <person name="Noor M.A."/>
            <person name="O'Grady P."/>
            <person name="Pachter L."/>
            <person name="Papaceit M."/>
            <person name="Parisi M.J."/>
            <person name="Parisi M."/>
            <person name="Parts L."/>
            <person name="Pedersen J.S."/>
            <person name="Pesole G."/>
            <person name="Phillippy A.M."/>
            <person name="Ponting C.P."/>
            <person name="Pop M."/>
            <person name="Porcelli D."/>
            <person name="Powell J.R."/>
            <person name="Prohaska S."/>
            <person name="Pruitt K."/>
            <person name="Puig M."/>
            <person name="Quesneville H."/>
            <person name="Ram K.R."/>
            <person name="Rand D."/>
            <person name="Rasmussen M.D."/>
            <person name="Reed L.K."/>
            <person name="Reenan R."/>
            <person name="Reily A."/>
            <person name="Remington K.A."/>
            <person name="Rieger T.T."/>
            <person name="Ritchie M.G."/>
            <person name="Robin C."/>
            <person name="Rogers Y.H."/>
            <person name="Rohde C."/>
            <person name="Rozas J."/>
            <person name="Rubenfield M.J."/>
            <person name="Ruiz A."/>
            <person name="Russo S."/>
            <person name="Salzberg S.L."/>
            <person name="Sanchez-Gracia A."/>
            <person name="Saranga D.J."/>
            <person name="Sato H."/>
            <person name="Schaeffer S.W."/>
            <person name="Schatz M.C."/>
            <person name="Schlenke T."/>
            <person name="Schwartz R."/>
            <person name="Segarra C."/>
            <person name="Singh R.S."/>
            <person name="Sirot L."/>
            <person name="Sirota M."/>
            <person name="Sisneros N.B."/>
            <person name="Smith C.D."/>
            <person name="Smith T.F."/>
            <person name="Spieth J."/>
            <person name="Stage D.E."/>
            <person name="Stark A."/>
            <person name="Stephan W."/>
            <person name="Strausberg R.L."/>
            <person name="Strempel S."/>
            <person name="Sturgill D."/>
            <person name="Sutton G."/>
            <person name="Sutton G.G."/>
            <person name="Tao W."/>
            <person name="Teichmann S."/>
            <person name="Tobari Y.N."/>
            <person name="Tomimura Y."/>
            <person name="Tsolas J.M."/>
            <person name="Valente V.L."/>
            <person name="Venter E."/>
            <person name="Venter J.C."/>
            <person name="Vicario S."/>
            <person name="Vieira F.G."/>
            <person name="Vilella A.J."/>
            <person name="Villasante A."/>
            <person name="Walenz B."/>
            <person name="Wang J."/>
            <person name="Wasserman M."/>
            <person name="Watts T."/>
            <person name="Wilson D."/>
            <person name="Wilson R.K."/>
            <person name="Wing R.A."/>
            <person name="Wolfner M.F."/>
            <person name="Wong A."/>
            <person name="Wong G.K."/>
            <person name="Wu C.I."/>
            <person name="Wu G."/>
            <person name="Yamamoto D."/>
            <person name="Yang H.P."/>
            <person name="Yang S.P."/>
            <person name="Yorke J.A."/>
            <person name="Yoshida K."/>
            <person name="Zdobnov E."/>
            <person name="Zhang P."/>
            <person name="Zhang Y."/>
            <person name="Zimin A.V."/>
            <person name="Baldwin J."/>
            <person name="Abdouelleil A."/>
            <person name="Abdulkadir J."/>
            <person name="Abebe A."/>
            <person name="Abera B."/>
            <person name="Abreu J."/>
            <person name="Acer S.C."/>
            <person name="Aftuck L."/>
            <person name="Alexander A."/>
            <person name="An P."/>
            <person name="Anderson E."/>
            <person name="Anderson S."/>
            <person name="Arachi H."/>
            <person name="Azer M."/>
            <person name="Bachantsang P."/>
            <person name="Barry A."/>
            <person name="Bayul T."/>
            <person name="Berlin A."/>
            <person name="Bessette D."/>
            <person name="Bloom T."/>
            <person name="Blye J."/>
            <person name="Boguslavskiy L."/>
            <person name="Bonnet C."/>
            <person name="Boukhgalter B."/>
            <person name="Bourzgui I."/>
            <person name="Brown A."/>
            <person name="Cahill P."/>
            <person name="Channer S."/>
            <person name="Cheshatsang Y."/>
            <person name="Chuda L."/>
            <person name="Citroen M."/>
            <person name="Collymore A."/>
            <person name="Cooke P."/>
            <person name="Costello M."/>
            <person name="D'Aco K."/>
            <person name="Daza R."/>
            <person name="De Haan G."/>
            <person name="DeGray S."/>
            <person name="DeMaso C."/>
            <person name="Dhargay N."/>
            <person name="Dooley K."/>
            <person name="Dooley E."/>
            <person name="Doricent M."/>
            <person name="Dorje P."/>
            <person name="Dorjee K."/>
            <person name="Dupes A."/>
            <person name="Elong R."/>
            <person name="Falk J."/>
            <person name="Farina A."/>
            <person name="Faro S."/>
            <person name="Ferguson D."/>
            <person name="Fisher S."/>
            <person name="Foley C.D."/>
            <person name="Franke A."/>
            <person name="Friedrich D."/>
            <person name="Gadbois L."/>
            <person name="Gearin G."/>
            <person name="Gearin C.R."/>
            <person name="Giannoukos G."/>
            <person name="Goode T."/>
            <person name="Graham J."/>
            <person name="Grandbois E."/>
            <person name="Grewal S."/>
            <person name="Gyaltsen K."/>
            <person name="Hafez N."/>
            <person name="Hagos B."/>
            <person name="Hall J."/>
            <person name="Henson C."/>
            <person name="Hollinger A."/>
            <person name="Honan T."/>
            <person name="Huard M.D."/>
            <person name="Hughes L."/>
            <person name="Hurhula B."/>
            <person name="Husby M.E."/>
            <person name="Kamat A."/>
            <person name="Kanga B."/>
            <person name="Kashin S."/>
            <person name="Khazanovich D."/>
            <person name="Kisner P."/>
            <person name="Lance K."/>
            <person name="Lara M."/>
            <person name="Lee W."/>
            <person name="Lennon N."/>
            <person name="Letendre F."/>
            <person name="LeVine R."/>
            <person name="Lipovsky A."/>
            <person name="Liu X."/>
            <person name="Liu J."/>
            <person name="Liu S."/>
            <person name="Lokyitsang T."/>
            <person name="Lokyitsang Y."/>
            <person name="Lubonja R."/>
            <person name="Lui A."/>
            <person name="MacDonald P."/>
            <person name="Magnisalis V."/>
            <person name="Maru K."/>
            <person name="Matthews C."/>
            <person name="McCusker W."/>
            <person name="McDonough S."/>
            <person name="Mehta T."/>
            <person name="Meldrim J."/>
            <person name="Meneus L."/>
            <person name="Mihai O."/>
            <person name="Mihalev A."/>
            <person name="Mihova T."/>
            <person name="Mittelman R."/>
            <person name="Mlenga V."/>
            <person name="Montmayeur A."/>
            <person name="Mulrain L."/>
            <person name="Navidi A."/>
            <person name="Naylor J."/>
            <person name="Negash T."/>
            <person name="Nguyen T."/>
            <person name="Nguyen N."/>
            <person name="Nicol R."/>
            <person name="Norbu C."/>
            <person name="Norbu N."/>
            <person name="Novod N."/>
            <person name="O'Neill B."/>
            <person name="Osman S."/>
            <person name="Markiewicz E."/>
            <person name="Oyono O.L."/>
            <person name="Patti C."/>
            <person name="Phunkhang P."/>
            <person name="Pierre F."/>
            <person name="Priest M."/>
            <person name="Raghuraman S."/>
            <person name="Rege F."/>
            <person name="Reyes R."/>
            <person name="Rise C."/>
            <person name="Rogov P."/>
            <person name="Ross K."/>
            <person name="Ryan E."/>
            <person name="Settipalli S."/>
            <person name="Shea T."/>
            <person name="Sherpa N."/>
            <person name="Shi L."/>
            <person name="Shih D."/>
            <person name="Sparrow T."/>
            <person name="Spaulding J."/>
            <person name="Stalker J."/>
            <person name="Stange-Thomann N."/>
            <person name="Stavropoulos S."/>
            <person name="Stone C."/>
            <person name="Strader C."/>
            <person name="Tesfaye S."/>
            <person name="Thomson T."/>
            <person name="Thoulutsang Y."/>
            <person name="Thoulutsang D."/>
            <person name="Topham K."/>
            <person name="Topping I."/>
            <person name="Tsamla T."/>
            <person name="Vassiliev H."/>
            <person name="Vo A."/>
            <person name="Wangchuk T."/>
            <person name="Wangdi T."/>
            <person name="Weiand M."/>
            <person name="Wilkinson J."/>
            <person name="Wilson A."/>
            <person name="Yadav S."/>
            <person name="Young G."/>
            <person name="Yu Q."/>
            <person name="Zembek L."/>
            <person name="Zhong D."/>
            <person name="Zimmer A."/>
            <person name="Zwirko Z."/>
            <person name="Jaffe D.B."/>
            <person name="Alvarez P."/>
            <person name="Brockman W."/>
            <person name="Butler J."/>
            <person name="Chin C."/>
            <person name="Gnerre S."/>
            <person name="Grabherr M."/>
            <person name="Kleber M."/>
            <person name="Mauceli E."/>
            <person name="MacCallum I."/>
        </authorList>
    </citation>
    <scope>NUCLEOTIDE SEQUENCE [LARGE SCALE GENOMIC DNA]</scope>
    <source>
        <strain evidence="6">Tucson 14030-0811.24</strain>
    </source>
</reference>
<dbReference type="FunFam" id="4.10.400.10:FF:000175">
    <property type="entry name" value="GM20388"/>
    <property type="match status" value="1"/>
</dbReference>
<evidence type="ECO:0000256" key="2">
    <source>
        <dbReference type="PROSITE-ProRule" id="PRU00124"/>
    </source>
</evidence>
<dbReference type="Gene3D" id="4.10.400.10">
    <property type="entry name" value="Low-density Lipoprotein Receptor"/>
    <property type="match status" value="1"/>
</dbReference>
<dbReference type="FunCoup" id="B4MR17">
    <property type="interactions" value="5"/>
</dbReference>
<proteinExistence type="predicted"/>
<dbReference type="GO" id="GO:0042694">
    <property type="term" value="P:muscle cell fate specification"/>
    <property type="evidence" value="ECO:0007669"/>
    <property type="project" value="EnsemblMetazoa"/>
</dbReference>
<dbReference type="GO" id="GO:0008021">
    <property type="term" value="C:synaptic vesicle"/>
    <property type="evidence" value="ECO:0007669"/>
    <property type="project" value="EnsemblMetazoa"/>
</dbReference>
<accession>B4MR17</accession>
<dbReference type="GO" id="GO:0007169">
    <property type="term" value="P:cell surface receptor protein tyrosine kinase signaling pathway"/>
    <property type="evidence" value="ECO:0007669"/>
    <property type="project" value="EnsemblMetazoa"/>
</dbReference>
<feature type="region of interest" description="Disordered" evidence="3">
    <location>
        <begin position="319"/>
        <end position="342"/>
    </location>
</feature>
<evidence type="ECO:0000313" key="5">
    <source>
        <dbReference type="EMBL" id="EDW74556.1"/>
    </source>
</evidence>
<feature type="region of interest" description="Disordered" evidence="3">
    <location>
        <begin position="30"/>
        <end position="103"/>
    </location>
</feature>
<dbReference type="EMBL" id="CH963849">
    <property type="protein sequence ID" value="EDW74556.1"/>
    <property type="molecule type" value="Genomic_DNA"/>
</dbReference>
<dbReference type="GO" id="GO:0007522">
    <property type="term" value="P:visceral muscle development"/>
    <property type="evidence" value="ECO:0007669"/>
    <property type="project" value="EnsemblMetazoa"/>
</dbReference>
<evidence type="ECO:0000313" key="6">
    <source>
        <dbReference type="Proteomes" id="UP000007798"/>
    </source>
</evidence>
<dbReference type="OMA" id="GHQFIAG"/>
<evidence type="ECO:0000256" key="1">
    <source>
        <dbReference type="ARBA" id="ARBA00023157"/>
    </source>
</evidence>